<dbReference type="AlphaFoldDB" id="A0A9P4QJW6"/>
<dbReference type="EMBL" id="ML996359">
    <property type="protein sequence ID" value="KAF2727060.1"/>
    <property type="molecule type" value="Genomic_DNA"/>
</dbReference>
<evidence type="ECO:0000313" key="2">
    <source>
        <dbReference type="Proteomes" id="UP000799444"/>
    </source>
</evidence>
<gene>
    <name evidence="1" type="ORF">EJ04DRAFT_517494</name>
</gene>
<proteinExistence type="predicted"/>
<name>A0A9P4QJW6_9PLEO</name>
<sequence>MWRFRWLTDRPPTVCGTCGGDRKLNPSSATGESRLASLFRAQGTRYAWRFSTTPICRLAPQRIEMTLPSRTLVALERGV</sequence>
<organism evidence="1 2">
    <name type="scientific">Polyplosphaeria fusca</name>
    <dbReference type="NCBI Taxonomy" id="682080"/>
    <lineage>
        <taxon>Eukaryota</taxon>
        <taxon>Fungi</taxon>
        <taxon>Dikarya</taxon>
        <taxon>Ascomycota</taxon>
        <taxon>Pezizomycotina</taxon>
        <taxon>Dothideomycetes</taxon>
        <taxon>Pleosporomycetidae</taxon>
        <taxon>Pleosporales</taxon>
        <taxon>Tetraplosphaeriaceae</taxon>
        <taxon>Polyplosphaeria</taxon>
    </lineage>
</organism>
<keyword evidence="2" id="KW-1185">Reference proteome</keyword>
<evidence type="ECO:0000313" key="1">
    <source>
        <dbReference type="EMBL" id="KAF2727060.1"/>
    </source>
</evidence>
<accession>A0A9P4QJW6</accession>
<comment type="caution">
    <text evidence="1">The sequence shown here is derived from an EMBL/GenBank/DDBJ whole genome shotgun (WGS) entry which is preliminary data.</text>
</comment>
<protein>
    <submittedName>
        <fullName evidence="1">Uncharacterized protein</fullName>
    </submittedName>
</protein>
<dbReference type="Proteomes" id="UP000799444">
    <property type="component" value="Unassembled WGS sequence"/>
</dbReference>
<reference evidence="1" key="1">
    <citation type="journal article" date="2020" name="Stud. Mycol.">
        <title>101 Dothideomycetes genomes: a test case for predicting lifestyles and emergence of pathogens.</title>
        <authorList>
            <person name="Haridas S."/>
            <person name="Albert R."/>
            <person name="Binder M."/>
            <person name="Bloem J."/>
            <person name="Labutti K."/>
            <person name="Salamov A."/>
            <person name="Andreopoulos B."/>
            <person name="Baker S."/>
            <person name="Barry K."/>
            <person name="Bills G."/>
            <person name="Bluhm B."/>
            <person name="Cannon C."/>
            <person name="Castanera R."/>
            <person name="Culley D."/>
            <person name="Daum C."/>
            <person name="Ezra D."/>
            <person name="Gonzalez J."/>
            <person name="Henrissat B."/>
            <person name="Kuo A."/>
            <person name="Liang C."/>
            <person name="Lipzen A."/>
            <person name="Lutzoni F."/>
            <person name="Magnuson J."/>
            <person name="Mondo S."/>
            <person name="Nolan M."/>
            <person name="Ohm R."/>
            <person name="Pangilinan J."/>
            <person name="Park H.-J."/>
            <person name="Ramirez L."/>
            <person name="Alfaro M."/>
            <person name="Sun H."/>
            <person name="Tritt A."/>
            <person name="Yoshinaga Y."/>
            <person name="Zwiers L.-H."/>
            <person name="Turgeon B."/>
            <person name="Goodwin S."/>
            <person name="Spatafora J."/>
            <person name="Crous P."/>
            <person name="Grigoriev I."/>
        </authorList>
    </citation>
    <scope>NUCLEOTIDE SEQUENCE</scope>
    <source>
        <strain evidence="1">CBS 125425</strain>
    </source>
</reference>